<keyword evidence="2" id="KW-1185">Reference proteome</keyword>
<gene>
    <name evidence="1" type="ORF">IRY55_04920</name>
</gene>
<dbReference type="AlphaFoldDB" id="A0A8J7G5G7"/>
<dbReference type="EMBL" id="JADKPV010000001">
    <property type="protein sequence ID" value="MBF4500701.1"/>
    <property type="molecule type" value="Genomic_DNA"/>
</dbReference>
<dbReference type="Proteomes" id="UP000622653">
    <property type="component" value="Unassembled WGS sequence"/>
</dbReference>
<accession>A0A8J7G5G7</accession>
<sequence>MITTKKELQQQLKKESPYFIVGGSVAYALQVFVDETKETLALQEVAGEKTTDLTASRAQLRKAGLAPKTIALLFQHVGFKALWTLLTKYEMEKRLPDYSELLIKQTKNE</sequence>
<evidence type="ECO:0000313" key="2">
    <source>
        <dbReference type="Proteomes" id="UP000622653"/>
    </source>
</evidence>
<proteinExistence type="predicted"/>
<protein>
    <submittedName>
        <fullName evidence="1">Uncharacterized protein</fullName>
    </submittedName>
</protein>
<comment type="caution">
    <text evidence="1">The sequence shown here is derived from an EMBL/GenBank/DDBJ whole genome shotgun (WGS) entry which is preliminary data.</text>
</comment>
<reference evidence="1" key="1">
    <citation type="submission" date="2020-11" db="EMBL/GenBank/DDBJ databases">
        <title>Multidrug resistant novel bacterium Savagea serpentis sp. nov., isolated from the scats of a vine snake (Ahaetulla nasuta).</title>
        <authorList>
            <person name="Venkata Ramana V."/>
            <person name="Vikas Patil S."/>
            <person name="Yogita Lugani V."/>
        </authorList>
    </citation>
    <scope>NUCLEOTIDE SEQUENCE</scope>
    <source>
        <strain evidence="1">SN6</strain>
    </source>
</reference>
<dbReference type="RefSeq" id="WP_194562127.1">
    <property type="nucleotide sequence ID" value="NZ_JADKPV010000001.1"/>
</dbReference>
<evidence type="ECO:0000313" key="1">
    <source>
        <dbReference type="EMBL" id="MBF4500701.1"/>
    </source>
</evidence>
<organism evidence="1 2">
    <name type="scientific">Savagea serpentis</name>
    <dbReference type="NCBI Taxonomy" id="2785297"/>
    <lineage>
        <taxon>Bacteria</taxon>
        <taxon>Bacillati</taxon>
        <taxon>Bacillota</taxon>
        <taxon>Bacilli</taxon>
        <taxon>Bacillales</taxon>
        <taxon>Caryophanaceae</taxon>
        <taxon>Savagea</taxon>
    </lineage>
</organism>
<name>A0A8J7G5G7_9BACL</name>